<keyword evidence="4" id="KW-1185">Reference proteome</keyword>
<dbReference type="RefSeq" id="WP_078562335.1">
    <property type="nucleotide sequence ID" value="NZ_LOKQ01000303.1"/>
</dbReference>
<gene>
    <name evidence="3" type="ORF">Xcaj_18390</name>
</gene>
<organism evidence="3 4">
    <name type="scientific">Xanthomonas axonopodis pv. cajani</name>
    <dbReference type="NCBI Taxonomy" id="487827"/>
    <lineage>
        <taxon>Bacteria</taxon>
        <taxon>Pseudomonadati</taxon>
        <taxon>Pseudomonadota</taxon>
        <taxon>Gammaproteobacteria</taxon>
        <taxon>Lysobacterales</taxon>
        <taxon>Lysobacteraceae</taxon>
        <taxon>Xanthomonas</taxon>
    </lineage>
</organism>
<dbReference type="InterPro" id="IPR030392">
    <property type="entry name" value="S74_ICA"/>
</dbReference>
<dbReference type="Proteomes" id="UP000191089">
    <property type="component" value="Unassembled WGS sequence"/>
</dbReference>
<comment type="caution">
    <text evidence="3">The sequence shown here is derived from an EMBL/GenBank/DDBJ whole genome shotgun (WGS) entry which is preliminary data.</text>
</comment>
<feature type="region of interest" description="Disordered" evidence="1">
    <location>
        <begin position="1"/>
        <end position="25"/>
    </location>
</feature>
<accession>A0ABX3M9A8</accession>
<name>A0ABX3M9A8_9XANT</name>
<evidence type="ECO:0000313" key="4">
    <source>
        <dbReference type="Proteomes" id="UP000191089"/>
    </source>
</evidence>
<dbReference type="Pfam" id="PF13884">
    <property type="entry name" value="Peptidase_S74"/>
    <property type="match status" value="1"/>
</dbReference>
<feature type="domain" description="Peptidase S74" evidence="2">
    <location>
        <begin position="126"/>
        <end position="229"/>
    </location>
</feature>
<dbReference type="EMBL" id="LOKQ01000303">
    <property type="protein sequence ID" value="OOX08671.1"/>
    <property type="molecule type" value="Genomic_DNA"/>
</dbReference>
<evidence type="ECO:0000313" key="3">
    <source>
        <dbReference type="EMBL" id="OOX08671.1"/>
    </source>
</evidence>
<evidence type="ECO:0000256" key="1">
    <source>
        <dbReference type="SAM" id="MobiDB-lite"/>
    </source>
</evidence>
<evidence type="ECO:0000259" key="2">
    <source>
        <dbReference type="PROSITE" id="PS51688"/>
    </source>
</evidence>
<sequence length="236" mass="25552">MARQVIDLDTPQSDGGRGDPPRTAFTKVNENDEELFQRVGDAEEQLADASEKANAAFPKTGGDINGPTVVYGTLSCTGTMQSLAYRCRAGSSGYPGGNVFNMMWGAGAMALWVDTTNLGNIAINPSDYRIKKDVEYVTTGDIEKVMAGQPCTWRYQDGLIWDDGGKLHRSFIAHELQAVDETLAQGTKDAVAPDGGIIPQGLEMLAIASVLWGALKEEITLRQQLELRVLVLEDRA</sequence>
<reference evidence="3 4" key="1">
    <citation type="submission" date="2015-12" db="EMBL/GenBank/DDBJ databases">
        <authorList>
            <person name="Bansal K."/>
            <person name="Midha S."/>
            <person name="Patil P.B."/>
        </authorList>
    </citation>
    <scope>NUCLEOTIDE SEQUENCE [LARGE SCALE GENOMIC DNA]</scope>
    <source>
        <strain evidence="3 4">LMG558</strain>
    </source>
</reference>
<protein>
    <recommendedName>
        <fullName evidence="2">Peptidase S74 domain-containing protein</fullName>
    </recommendedName>
</protein>
<dbReference type="PROSITE" id="PS51688">
    <property type="entry name" value="ICA"/>
    <property type="match status" value="1"/>
</dbReference>
<proteinExistence type="predicted"/>